<keyword evidence="2" id="KW-0472">Membrane</keyword>
<accession>A0AAD1Y2T4</accession>
<dbReference type="GO" id="GO:0005227">
    <property type="term" value="F:calcium-activated cation channel activity"/>
    <property type="evidence" value="ECO:0007669"/>
    <property type="project" value="InterPro"/>
</dbReference>
<feature type="transmembrane region" description="Helical" evidence="2">
    <location>
        <begin position="471"/>
        <end position="489"/>
    </location>
</feature>
<evidence type="ECO:0000313" key="6">
    <source>
        <dbReference type="Proteomes" id="UP001295684"/>
    </source>
</evidence>
<name>A0AAD1Y2T4_EUPCR</name>
<dbReference type="Proteomes" id="UP001295684">
    <property type="component" value="Unassembled WGS sequence"/>
</dbReference>
<feature type="region of interest" description="Disordered" evidence="1">
    <location>
        <begin position="1"/>
        <end position="23"/>
    </location>
</feature>
<feature type="transmembrane region" description="Helical" evidence="2">
    <location>
        <begin position="570"/>
        <end position="600"/>
    </location>
</feature>
<keyword evidence="6" id="KW-1185">Reference proteome</keyword>
<feature type="transmembrane region" description="Helical" evidence="2">
    <location>
        <begin position="107"/>
        <end position="129"/>
    </location>
</feature>
<feature type="domain" description="CSC1/OSCA1-like cytosolic" evidence="4">
    <location>
        <begin position="207"/>
        <end position="373"/>
    </location>
</feature>
<dbReference type="PANTHER" id="PTHR13018:SF83">
    <property type="entry name" value="RRM DOMAIN-CONTAINING PROTEIN"/>
    <property type="match status" value="1"/>
</dbReference>
<feature type="transmembrane region" description="Helical" evidence="2">
    <location>
        <begin position="386"/>
        <end position="410"/>
    </location>
</feature>
<feature type="transmembrane region" description="Helical" evidence="2">
    <location>
        <begin position="496"/>
        <end position="523"/>
    </location>
</feature>
<reference evidence="5" key="1">
    <citation type="submission" date="2023-07" db="EMBL/GenBank/DDBJ databases">
        <authorList>
            <consortium name="AG Swart"/>
            <person name="Singh M."/>
            <person name="Singh A."/>
            <person name="Seah K."/>
            <person name="Emmerich C."/>
        </authorList>
    </citation>
    <scope>NUCLEOTIDE SEQUENCE</scope>
    <source>
        <strain evidence="5">DP1</strain>
    </source>
</reference>
<dbReference type="Pfam" id="PF04547">
    <property type="entry name" value="Anoctamin"/>
    <property type="match status" value="1"/>
</dbReference>
<evidence type="ECO:0000259" key="4">
    <source>
        <dbReference type="Pfam" id="PF14703"/>
    </source>
</evidence>
<dbReference type="InterPro" id="IPR027815">
    <property type="entry name" value="CSC1/OSCA1-like_cyt"/>
</dbReference>
<sequence>MSSSSSFSSSSSSSEEEKVSKKDDYNFLNQSPPNFYLAKIHGSACKVKDLDQIISKYVENSKGNPMYYCPCCQLPTLESVPQYDLTCNIIDLNDLGSGIPLYFYFNVYLGILCFIMSLLVGIPMTIIFAKANRQNEWLDGEEISFLSLFSIGSLGESPENYSDYEIDLLIGFGLATIILIYISAVLLKNHQSRVIKKIDENNITPGDFAIMLSNVPKDKTEVEIKIWIKSLLKEVEIENISIAYDIKQLVSKIKQCEKLKKALHNPKKPGRYDLEKLREDIGVLERDISQTKADMKKLISTYRSTGNVFVILNKQSQAEKLVSLFRRYFLVKIIVFIFIKIFRCNKYVDKMWWDGRRINIERAAEPTDVFWQNMSVTFWTRFKYRILSYAITIVLLGIAFGINFSLTMLSKSVEETAEKSDEEFIRNVNRFIALLRSIVVSIMNVVLKQIMLKLTHLERDNTFTKYNLSITLKYFVVTAINTVIIPVATNLDKETWFLAGGLVVEIFFNLVLLCFVTPLFYILNPAILVKKVKIFLAKRQGKSSKLNQRDLNQLYEGPALDVAKGYSEMLLIIAITVFYLSLVPAFALISCAGIIFHYWVKKYMLIRINKIPKSMGEDLAIGLNVVLPFIPILYATGQYYFVQELAEGENKFVMPIVVLAMMYYLLPVDLLLSKCENDISRDDNETYLKNKLKFLTDYDRSNPVTSQEATKRYQEMQSPSKFSSQEETKSPHKETGPEASTDVLELLALYGMNTSGPSKVNRIEGEIEGFKVNIQPRASKAIPTSSDARVYPKIKSLKPSKTIRMESKRILPSSTLRLVMANQQ</sequence>
<feature type="compositionally biased region" description="Low complexity" evidence="1">
    <location>
        <begin position="1"/>
        <end position="13"/>
    </location>
</feature>
<feature type="compositionally biased region" description="Basic and acidic residues" evidence="1">
    <location>
        <begin position="724"/>
        <end position="736"/>
    </location>
</feature>
<evidence type="ECO:0000256" key="2">
    <source>
        <dbReference type="SAM" id="Phobius"/>
    </source>
</evidence>
<feature type="transmembrane region" description="Helical" evidence="2">
    <location>
        <begin position="652"/>
        <end position="672"/>
    </location>
</feature>
<feature type="transmembrane region" description="Helical" evidence="2">
    <location>
        <begin position="621"/>
        <end position="640"/>
    </location>
</feature>
<feature type="region of interest" description="Disordered" evidence="1">
    <location>
        <begin position="705"/>
        <end position="738"/>
    </location>
</feature>
<organism evidence="5 6">
    <name type="scientific">Euplotes crassus</name>
    <dbReference type="NCBI Taxonomy" id="5936"/>
    <lineage>
        <taxon>Eukaryota</taxon>
        <taxon>Sar</taxon>
        <taxon>Alveolata</taxon>
        <taxon>Ciliophora</taxon>
        <taxon>Intramacronucleata</taxon>
        <taxon>Spirotrichea</taxon>
        <taxon>Hypotrichia</taxon>
        <taxon>Euplotida</taxon>
        <taxon>Euplotidae</taxon>
        <taxon>Moneuplotes</taxon>
    </lineage>
</organism>
<evidence type="ECO:0000256" key="1">
    <source>
        <dbReference type="SAM" id="MobiDB-lite"/>
    </source>
</evidence>
<gene>
    <name evidence="5" type="ORF">ECRASSUSDP1_LOCUS25287</name>
</gene>
<feature type="transmembrane region" description="Helical" evidence="2">
    <location>
        <begin position="324"/>
        <end position="342"/>
    </location>
</feature>
<proteinExistence type="predicted"/>
<keyword evidence="2" id="KW-1133">Transmembrane helix</keyword>
<evidence type="ECO:0000313" key="5">
    <source>
        <dbReference type="EMBL" id="CAI2383775.1"/>
    </source>
</evidence>
<feature type="domain" description="Anoctamin transmembrane" evidence="3">
    <location>
        <begin position="376"/>
        <end position="608"/>
    </location>
</feature>
<evidence type="ECO:0008006" key="7">
    <source>
        <dbReference type="Google" id="ProtNLM"/>
    </source>
</evidence>
<dbReference type="EMBL" id="CAMPGE010026077">
    <property type="protein sequence ID" value="CAI2383775.1"/>
    <property type="molecule type" value="Genomic_DNA"/>
</dbReference>
<dbReference type="InterPro" id="IPR045122">
    <property type="entry name" value="Csc1-like"/>
</dbReference>
<evidence type="ECO:0000259" key="3">
    <source>
        <dbReference type="Pfam" id="PF04547"/>
    </source>
</evidence>
<feature type="transmembrane region" description="Helical" evidence="2">
    <location>
        <begin position="168"/>
        <end position="187"/>
    </location>
</feature>
<dbReference type="GO" id="GO:0005886">
    <property type="term" value="C:plasma membrane"/>
    <property type="evidence" value="ECO:0007669"/>
    <property type="project" value="TreeGrafter"/>
</dbReference>
<keyword evidence="2" id="KW-0812">Transmembrane</keyword>
<feature type="transmembrane region" description="Helical" evidence="2">
    <location>
        <begin position="431"/>
        <end position="451"/>
    </location>
</feature>
<dbReference type="PANTHER" id="PTHR13018">
    <property type="entry name" value="PROBABLE MEMBRANE PROTEIN DUF221-RELATED"/>
    <property type="match status" value="1"/>
</dbReference>
<dbReference type="InterPro" id="IPR049452">
    <property type="entry name" value="Anoctamin_TM"/>
</dbReference>
<dbReference type="Pfam" id="PF14703">
    <property type="entry name" value="PHM7_cyt"/>
    <property type="match status" value="1"/>
</dbReference>
<protein>
    <recommendedName>
        <fullName evidence="7">CSC1/OSCA1-like cytosolic domain-containing protein</fullName>
    </recommendedName>
</protein>
<comment type="caution">
    <text evidence="5">The sequence shown here is derived from an EMBL/GenBank/DDBJ whole genome shotgun (WGS) entry which is preliminary data.</text>
</comment>
<dbReference type="AlphaFoldDB" id="A0AAD1Y2T4"/>